<dbReference type="PANTHER" id="PTHR47005">
    <property type="entry name" value="HEAVY METAL TRANSPORT/DETOXIFICATION SUPERFAMILY PROTEIN"/>
    <property type="match status" value="1"/>
</dbReference>
<name>A0A0R0JFA0_SOYBN</name>
<evidence type="ECO:0000313" key="3">
    <source>
        <dbReference type="Proteomes" id="UP000008827"/>
    </source>
</evidence>
<protein>
    <submittedName>
        <fullName evidence="1 2">Uncharacterized protein</fullName>
    </submittedName>
</protein>
<dbReference type="EMBL" id="CM000840">
    <property type="protein sequence ID" value="KRH51189.1"/>
    <property type="molecule type" value="Genomic_DNA"/>
</dbReference>
<dbReference type="OrthoDB" id="785270at2759"/>
<keyword evidence="3" id="KW-1185">Reference proteome</keyword>
<reference evidence="2" key="2">
    <citation type="submission" date="2018-02" db="UniProtKB">
        <authorList>
            <consortium name="EnsemblPlants"/>
        </authorList>
    </citation>
    <scope>IDENTIFICATION</scope>
    <source>
        <strain evidence="2">Williams 82</strain>
    </source>
</reference>
<sequence length="58" mass="6589">MLQEGKEDSLQIPTKIRDQVYDEKNNIVTIAVVCCNPEKLRDKICCKGYGTIKSIEIC</sequence>
<evidence type="ECO:0000313" key="2">
    <source>
        <dbReference type="EnsemblPlants" id="KRH51189"/>
    </source>
</evidence>
<reference evidence="1" key="3">
    <citation type="submission" date="2018-07" db="EMBL/GenBank/DDBJ databases">
        <title>WGS assembly of Glycine max.</title>
        <authorList>
            <person name="Schmutz J."/>
            <person name="Cannon S."/>
            <person name="Schlueter J."/>
            <person name="Ma J."/>
            <person name="Mitros T."/>
            <person name="Nelson W."/>
            <person name="Hyten D."/>
            <person name="Song Q."/>
            <person name="Thelen J."/>
            <person name="Cheng J."/>
            <person name="Xu D."/>
            <person name="Hellsten U."/>
            <person name="May G."/>
            <person name="Yu Y."/>
            <person name="Sakurai T."/>
            <person name="Umezawa T."/>
            <person name="Bhattacharyya M."/>
            <person name="Sandhu D."/>
            <person name="Valliyodan B."/>
            <person name="Lindquist E."/>
            <person name="Peto M."/>
            <person name="Grant D."/>
            <person name="Shu S."/>
            <person name="Goodstein D."/>
            <person name="Barry K."/>
            <person name="Futrell-Griggs M."/>
            <person name="Abernathy B."/>
            <person name="Du J."/>
            <person name="Tian Z."/>
            <person name="Zhu L."/>
            <person name="Gill N."/>
            <person name="Joshi T."/>
            <person name="Libault M."/>
            <person name="Sethuraman A."/>
            <person name="Zhang X."/>
            <person name="Shinozaki K."/>
            <person name="Nguyen H."/>
            <person name="Wing R."/>
            <person name="Cregan P."/>
            <person name="Specht J."/>
            <person name="Grimwood J."/>
            <person name="Rokhsar D."/>
            <person name="Stacey G."/>
            <person name="Shoemaker R."/>
            <person name="Jackson S."/>
        </authorList>
    </citation>
    <scope>NUCLEOTIDE SEQUENCE</scope>
    <source>
        <tissue evidence="1">Callus</tissue>
    </source>
</reference>
<evidence type="ECO:0000313" key="1">
    <source>
        <dbReference type="EMBL" id="KRH51189.1"/>
    </source>
</evidence>
<dbReference type="Proteomes" id="UP000008827">
    <property type="component" value="Chromosome 7"/>
</dbReference>
<organism evidence="1">
    <name type="scientific">Glycine max</name>
    <name type="common">Soybean</name>
    <name type="synonym">Glycine hispida</name>
    <dbReference type="NCBI Taxonomy" id="3847"/>
    <lineage>
        <taxon>Eukaryota</taxon>
        <taxon>Viridiplantae</taxon>
        <taxon>Streptophyta</taxon>
        <taxon>Embryophyta</taxon>
        <taxon>Tracheophyta</taxon>
        <taxon>Spermatophyta</taxon>
        <taxon>Magnoliopsida</taxon>
        <taxon>eudicotyledons</taxon>
        <taxon>Gunneridae</taxon>
        <taxon>Pentapetalae</taxon>
        <taxon>rosids</taxon>
        <taxon>fabids</taxon>
        <taxon>Fabales</taxon>
        <taxon>Fabaceae</taxon>
        <taxon>Papilionoideae</taxon>
        <taxon>50 kb inversion clade</taxon>
        <taxon>NPAAA clade</taxon>
        <taxon>indigoferoid/millettioid clade</taxon>
        <taxon>Phaseoleae</taxon>
        <taxon>Glycine</taxon>
        <taxon>Glycine subgen. Soja</taxon>
    </lineage>
</organism>
<proteinExistence type="predicted"/>
<dbReference type="AlphaFoldDB" id="A0A0R0JFA0"/>
<dbReference type="EnsemblPlants" id="KRH51189">
    <property type="protein sequence ID" value="KRH51189"/>
    <property type="gene ID" value="GLYMA_07G267600"/>
</dbReference>
<reference evidence="1 2" key="1">
    <citation type="journal article" date="2010" name="Nature">
        <title>Genome sequence of the palaeopolyploid soybean.</title>
        <authorList>
            <person name="Schmutz J."/>
            <person name="Cannon S.B."/>
            <person name="Schlueter J."/>
            <person name="Ma J."/>
            <person name="Mitros T."/>
            <person name="Nelson W."/>
            <person name="Hyten D.L."/>
            <person name="Song Q."/>
            <person name="Thelen J.J."/>
            <person name="Cheng J."/>
            <person name="Xu D."/>
            <person name="Hellsten U."/>
            <person name="May G.D."/>
            <person name="Yu Y."/>
            <person name="Sakurai T."/>
            <person name="Umezawa T."/>
            <person name="Bhattacharyya M.K."/>
            <person name="Sandhu D."/>
            <person name="Valliyodan B."/>
            <person name="Lindquist E."/>
            <person name="Peto M."/>
            <person name="Grant D."/>
            <person name="Shu S."/>
            <person name="Goodstein D."/>
            <person name="Barry K."/>
            <person name="Futrell-Griggs M."/>
            <person name="Abernathy B."/>
            <person name="Du J."/>
            <person name="Tian Z."/>
            <person name="Zhu L."/>
            <person name="Gill N."/>
            <person name="Joshi T."/>
            <person name="Libault M."/>
            <person name="Sethuraman A."/>
            <person name="Zhang X.-C."/>
            <person name="Shinozaki K."/>
            <person name="Nguyen H.T."/>
            <person name="Wing R.A."/>
            <person name="Cregan P."/>
            <person name="Specht J."/>
            <person name="Grimwood J."/>
            <person name="Rokhsar D."/>
            <person name="Stacey G."/>
            <person name="Shoemaker R.C."/>
            <person name="Jackson S.A."/>
        </authorList>
    </citation>
    <scope>NUCLEOTIDE SEQUENCE [LARGE SCALE GENOMIC DNA]</scope>
    <source>
        <strain evidence="2">cv. Williams 82</strain>
        <tissue evidence="1">Callus</tissue>
    </source>
</reference>
<accession>A0A0R0JFA0</accession>
<gene>
    <name evidence="1" type="ORF">GLYMA_07G267600</name>
</gene>
<dbReference type="InParanoid" id="A0A0R0JFA0"/>
<dbReference type="Gramene" id="KRH51189">
    <property type="protein sequence ID" value="KRH51189"/>
    <property type="gene ID" value="GLYMA_07G267600"/>
</dbReference>
<dbReference type="PANTHER" id="PTHR47005:SF5">
    <property type="entry name" value="HEAVY METAL TRANSPORT_DETOXIFICATION SUPERFAMILY PROTEIN"/>
    <property type="match status" value="1"/>
</dbReference>